<dbReference type="GO" id="GO:0052621">
    <property type="term" value="F:diguanylate cyclase activity"/>
    <property type="evidence" value="ECO:0007669"/>
    <property type="project" value="TreeGrafter"/>
</dbReference>
<dbReference type="InterPro" id="IPR043128">
    <property type="entry name" value="Rev_trsase/Diguanyl_cyclase"/>
</dbReference>
<reference evidence="2 3" key="1">
    <citation type="submission" date="2018-03" db="EMBL/GenBank/DDBJ databases">
        <title>Arenimonas caeni sp. nov., isolated from activated sludge.</title>
        <authorList>
            <person name="Liu H."/>
        </authorList>
    </citation>
    <scope>NUCLEOTIDE SEQUENCE [LARGE SCALE GENOMIC DNA]</scope>
    <source>
        <strain evidence="3">z29</strain>
    </source>
</reference>
<keyword evidence="1" id="KW-0472">Membrane</keyword>
<feature type="transmembrane region" description="Helical" evidence="1">
    <location>
        <begin position="136"/>
        <end position="157"/>
    </location>
</feature>
<dbReference type="Gene3D" id="3.30.70.270">
    <property type="match status" value="1"/>
</dbReference>
<feature type="transmembrane region" description="Helical" evidence="1">
    <location>
        <begin position="98"/>
        <end position="124"/>
    </location>
</feature>
<protein>
    <recommendedName>
        <fullName evidence="4">GGDEF domain-containing protein</fullName>
    </recommendedName>
</protein>
<feature type="transmembrane region" description="Helical" evidence="1">
    <location>
        <begin position="72"/>
        <end position="92"/>
    </location>
</feature>
<keyword evidence="1" id="KW-1133">Transmembrane helix</keyword>
<dbReference type="Proteomes" id="UP000241736">
    <property type="component" value="Unassembled WGS sequence"/>
</dbReference>
<feature type="transmembrane region" description="Helical" evidence="1">
    <location>
        <begin position="20"/>
        <end position="38"/>
    </location>
</feature>
<keyword evidence="3" id="KW-1185">Reference proteome</keyword>
<dbReference type="PANTHER" id="PTHR45138:SF9">
    <property type="entry name" value="DIGUANYLATE CYCLASE DGCM-RELATED"/>
    <property type="match status" value="1"/>
</dbReference>
<dbReference type="OrthoDB" id="9803824at2"/>
<dbReference type="GO" id="GO:0005886">
    <property type="term" value="C:plasma membrane"/>
    <property type="evidence" value="ECO:0007669"/>
    <property type="project" value="TreeGrafter"/>
</dbReference>
<dbReference type="InterPro" id="IPR050469">
    <property type="entry name" value="Diguanylate_Cyclase"/>
</dbReference>
<evidence type="ECO:0000313" key="2">
    <source>
        <dbReference type="EMBL" id="PRH82404.1"/>
    </source>
</evidence>
<keyword evidence="1" id="KW-0812">Transmembrane</keyword>
<evidence type="ECO:0000313" key="3">
    <source>
        <dbReference type="Proteomes" id="UP000241736"/>
    </source>
</evidence>
<evidence type="ECO:0008006" key="4">
    <source>
        <dbReference type="Google" id="ProtNLM"/>
    </source>
</evidence>
<name>A0A2P6M8T2_9GAMM</name>
<comment type="caution">
    <text evidence="2">The sequence shown here is derived from an EMBL/GenBank/DDBJ whole genome shotgun (WGS) entry which is preliminary data.</text>
</comment>
<dbReference type="GO" id="GO:0043709">
    <property type="term" value="P:cell adhesion involved in single-species biofilm formation"/>
    <property type="evidence" value="ECO:0007669"/>
    <property type="project" value="TreeGrafter"/>
</dbReference>
<gene>
    <name evidence="2" type="ORF">C6N40_07760</name>
</gene>
<dbReference type="EMBL" id="PVLF01000010">
    <property type="protein sequence ID" value="PRH82404.1"/>
    <property type="molecule type" value="Genomic_DNA"/>
</dbReference>
<evidence type="ECO:0000256" key="1">
    <source>
        <dbReference type="SAM" id="Phobius"/>
    </source>
</evidence>
<organism evidence="2 3">
    <name type="scientific">Arenimonas caeni</name>
    <dbReference type="NCBI Taxonomy" id="2058085"/>
    <lineage>
        <taxon>Bacteria</taxon>
        <taxon>Pseudomonadati</taxon>
        <taxon>Pseudomonadota</taxon>
        <taxon>Gammaproteobacteria</taxon>
        <taxon>Lysobacterales</taxon>
        <taxon>Lysobacteraceae</taxon>
        <taxon>Arenimonas</taxon>
    </lineage>
</organism>
<accession>A0A2P6M8T2</accession>
<dbReference type="RefSeq" id="WP_106990447.1">
    <property type="nucleotide sequence ID" value="NZ_KZ679089.1"/>
</dbReference>
<dbReference type="PANTHER" id="PTHR45138">
    <property type="entry name" value="REGULATORY COMPONENTS OF SENSORY TRANSDUCTION SYSTEM"/>
    <property type="match status" value="1"/>
</dbReference>
<dbReference type="AlphaFoldDB" id="A0A2P6M8T2"/>
<proteinExistence type="predicted"/>
<sequence>MSLRDKLVHHIGTDARLAMILMFGVLAVAGITPFAFMRALNSEWVAAGLDTVLVLLISGGVLYAWRTGRSELVGKVLAVGVSATGALLTETVGTTSQFWAYAVVLANFVLAPRWLAVTCSLVLVAAQLAFGNLGGFMPATAFLVSTLLVMMYAYIFASLTENQRGKLEQLASRDPLTGLGNRRSLEGEIDDAARTHLALGEPATLAPDDDWQRWLGRADDALYQAKDAGRDQVSFGPAPVRQAYRHLRLVPGRPMR</sequence>
<feature type="transmembrane region" description="Helical" evidence="1">
    <location>
        <begin position="44"/>
        <end position="65"/>
    </location>
</feature>
<dbReference type="GO" id="GO:1902201">
    <property type="term" value="P:negative regulation of bacterial-type flagellum-dependent cell motility"/>
    <property type="evidence" value="ECO:0007669"/>
    <property type="project" value="TreeGrafter"/>
</dbReference>